<dbReference type="InterPro" id="IPR036477">
    <property type="entry name" value="Formyl_transf_N_sf"/>
</dbReference>
<keyword evidence="3 4" id="KW-0658">Purine biosynthesis</keyword>
<feature type="domain" description="Formyl transferase N-terminal" evidence="5">
    <location>
        <begin position="4"/>
        <end position="184"/>
    </location>
</feature>
<organism evidence="6 7">
    <name type="scientific">Campylobacter lanienae NCTC 13004</name>
    <dbReference type="NCBI Taxonomy" id="1031753"/>
    <lineage>
        <taxon>Bacteria</taxon>
        <taxon>Pseudomonadati</taxon>
        <taxon>Campylobacterota</taxon>
        <taxon>Epsilonproteobacteria</taxon>
        <taxon>Campylobacterales</taxon>
        <taxon>Campylobacteraceae</taxon>
        <taxon>Campylobacter</taxon>
    </lineage>
</organism>
<dbReference type="UniPathway" id="UPA00074">
    <property type="reaction ID" value="UER00126"/>
</dbReference>
<dbReference type="PANTHER" id="PTHR43369">
    <property type="entry name" value="PHOSPHORIBOSYLGLYCINAMIDE FORMYLTRANSFERASE"/>
    <property type="match status" value="1"/>
</dbReference>
<dbReference type="Pfam" id="PF00551">
    <property type="entry name" value="Formyl_trans_N"/>
    <property type="match status" value="1"/>
</dbReference>
<dbReference type="AlphaFoldDB" id="A0A1X9SKW7"/>
<proteinExistence type="inferred from homology"/>
<dbReference type="HAMAP" id="MF_01930">
    <property type="entry name" value="PurN"/>
    <property type="match status" value="1"/>
</dbReference>
<evidence type="ECO:0000256" key="1">
    <source>
        <dbReference type="ARBA" id="ARBA00005054"/>
    </source>
</evidence>
<dbReference type="GO" id="GO:0006189">
    <property type="term" value="P:'de novo' IMP biosynthetic process"/>
    <property type="evidence" value="ECO:0007669"/>
    <property type="project" value="UniProtKB-UniRule"/>
</dbReference>
<dbReference type="NCBIfam" id="TIGR00639">
    <property type="entry name" value="PurN"/>
    <property type="match status" value="1"/>
</dbReference>
<dbReference type="SUPFAM" id="SSF53328">
    <property type="entry name" value="Formyltransferase"/>
    <property type="match status" value="1"/>
</dbReference>
<accession>A0A1X9SKW7</accession>
<evidence type="ECO:0000256" key="4">
    <source>
        <dbReference type="HAMAP-Rule" id="MF_01930"/>
    </source>
</evidence>
<comment type="function">
    <text evidence="4">Catalyzes the transfer of a formyl group from 10-formyltetrahydrofolate to 5-phospho-ribosyl-glycinamide (GAR), producing 5-phospho-ribosyl-N-formylglycinamide (FGAR) and tetrahydrofolate.</text>
</comment>
<dbReference type="GeneID" id="46920575"/>
<evidence type="ECO:0000259" key="5">
    <source>
        <dbReference type="Pfam" id="PF00551"/>
    </source>
</evidence>
<feature type="binding site" evidence="4">
    <location>
        <position position="110"/>
    </location>
    <ligand>
        <name>(6R)-10-formyltetrahydrofolate</name>
        <dbReference type="ChEBI" id="CHEBI:195366"/>
    </ligand>
</feature>
<comment type="similarity">
    <text evidence="4">Belongs to the GART family.</text>
</comment>
<dbReference type="CDD" id="cd08645">
    <property type="entry name" value="FMT_core_GART"/>
    <property type="match status" value="1"/>
</dbReference>
<sequence length="192" mass="21561">MVVKNIAILFSGSGSNLQAILEQVHGKVFKGVRINVALLICNNPDAKGIKRAKKFGLDTVVIDHRDYPTREKFDQALVYEIKKHDIDLSVLAGFMRILTPVFTDNIKAINLHPSLLPLFKGANAIDESYNSDMKVGGVSIHWVSSELDAGEIIAQKSFPRKNRSKEQWERKIHKIEHKLLPKTIIKLLAKGK</sequence>
<dbReference type="EC" id="2.1.2.2" evidence="4"/>
<gene>
    <name evidence="4 6" type="primary">purN</name>
    <name evidence="6" type="ORF">CLAN_0102</name>
</gene>
<evidence type="ECO:0000256" key="2">
    <source>
        <dbReference type="ARBA" id="ARBA00022679"/>
    </source>
</evidence>
<feature type="active site" description="Proton donor" evidence="4">
    <location>
        <position position="112"/>
    </location>
</feature>
<evidence type="ECO:0000313" key="6">
    <source>
        <dbReference type="EMBL" id="ARQ96886.1"/>
    </source>
</evidence>
<reference evidence="7" key="1">
    <citation type="journal article" date="2017" name="Genome Biol. Evol.">
        <title>Comparative Genomic Analysis Identifies a Campylobacter Clade Deficient in Selenium Metabolism.</title>
        <authorList>
            <person name="Miller W.G."/>
            <person name="Yee E."/>
            <person name="Lopes B.S."/>
            <person name="Chapman M.H."/>
            <person name="Huynh S."/>
            <person name="Bono J.L."/>
            <person name="Parker C.T."/>
            <person name="Strachan N.J.C."/>
            <person name="Forbes K.J."/>
        </authorList>
    </citation>
    <scope>NUCLEOTIDE SEQUENCE [LARGE SCALE GENOMIC DNA]</scope>
    <source>
        <strain evidence="7">NCTC 13004</strain>
    </source>
</reference>
<dbReference type="InterPro" id="IPR002376">
    <property type="entry name" value="Formyl_transf_N"/>
</dbReference>
<dbReference type="Gene3D" id="3.40.50.170">
    <property type="entry name" value="Formyl transferase, N-terminal domain"/>
    <property type="match status" value="1"/>
</dbReference>
<keyword evidence="2 4" id="KW-0808">Transferase</keyword>
<feature type="binding site" evidence="4">
    <location>
        <position position="70"/>
    </location>
    <ligand>
        <name>(6R)-10-formyltetrahydrofolate</name>
        <dbReference type="ChEBI" id="CHEBI:195366"/>
    </ligand>
</feature>
<dbReference type="GO" id="GO:0005829">
    <property type="term" value="C:cytosol"/>
    <property type="evidence" value="ECO:0007669"/>
    <property type="project" value="TreeGrafter"/>
</dbReference>
<feature type="binding site" evidence="4">
    <location>
        <begin position="95"/>
        <end position="98"/>
    </location>
    <ligand>
        <name>(6R)-10-formyltetrahydrofolate</name>
        <dbReference type="ChEBI" id="CHEBI:195366"/>
    </ligand>
</feature>
<comment type="pathway">
    <text evidence="1 4">Purine metabolism; IMP biosynthesis via de novo pathway; N(2)-formyl-N(1)-(5-phospho-D-ribosyl)glycinamide from N(1)-(5-phospho-D-ribosyl)glycinamide (10-formyl THF route): step 1/1.</text>
</comment>
<feature type="binding site" evidence="4">
    <location>
        <begin position="14"/>
        <end position="16"/>
    </location>
    <ligand>
        <name>N(1)-(5-phospho-beta-D-ribosyl)glycinamide</name>
        <dbReference type="ChEBI" id="CHEBI:143788"/>
    </ligand>
</feature>
<dbReference type="GO" id="GO:0004644">
    <property type="term" value="F:phosphoribosylglycinamide formyltransferase activity"/>
    <property type="evidence" value="ECO:0007669"/>
    <property type="project" value="UniProtKB-UniRule"/>
</dbReference>
<comment type="catalytic activity">
    <reaction evidence="4">
        <text>N(1)-(5-phospho-beta-D-ribosyl)glycinamide + (6R)-10-formyltetrahydrofolate = N(2)-formyl-N(1)-(5-phospho-beta-D-ribosyl)glycinamide + (6S)-5,6,7,8-tetrahydrofolate + H(+)</text>
        <dbReference type="Rhea" id="RHEA:15053"/>
        <dbReference type="ChEBI" id="CHEBI:15378"/>
        <dbReference type="ChEBI" id="CHEBI:57453"/>
        <dbReference type="ChEBI" id="CHEBI:143788"/>
        <dbReference type="ChEBI" id="CHEBI:147286"/>
        <dbReference type="ChEBI" id="CHEBI:195366"/>
        <dbReference type="EC" id="2.1.2.2"/>
    </reaction>
</comment>
<evidence type="ECO:0000313" key="7">
    <source>
        <dbReference type="Proteomes" id="UP000202031"/>
    </source>
</evidence>
<protein>
    <recommendedName>
        <fullName evidence="4">Phosphoribosylglycinamide formyltransferase</fullName>
        <ecNumber evidence="4">2.1.2.2</ecNumber>
    </recommendedName>
    <alternativeName>
        <fullName evidence="4">5'-phosphoribosylglycinamide transformylase</fullName>
    </alternativeName>
    <alternativeName>
        <fullName evidence="4">GAR transformylase</fullName>
        <shortName evidence="4">GART</shortName>
    </alternativeName>
</protein>
<name>A0A1X9SKW7_9BACT</name>
<dbReference type="RefSeq" id="WP_100590308.1">
    <property type="nucleotide sequence ID" value="NZ_CP015578.1"/>
</dbReference>
<evidence type="ECO:0000256" key="3">
    <source>
        <dbReference type="ARBA" id="ARBA00022755"/>
    </source>
</evidence>
<dbReference type="InterPro" id="IPR004607">
    <property type="entry name" value="GART"/>
</dbReference>
<dbReference type="EMBL" id="CP015578">
    <property type="protein sequence ID" value="ARQ96886.1"/>
    <property type="molecule type" value="Genomic_DNA"/>
</dbReference>
<feature type="site" description="Raises pKa of active site His" evidence="4">
    <location>
        <position position="148"/>
    </location>
</feature>
<dbReference type="PANTHER" id="PTHR43369:SF2">
    <property type="entry name" value="PHOSPHORIBOSYLGLYCINAMIDE FORMYLTRANSFERASE"/>
    <property type="match status" value="1"/>
</dbReference>
<dbReference type="KEGG" id="clx:CLAN_0102"/>
<dbReference type="Proteomes" id="UP000202031">
    <property type="component" value="Chromosome"/>
</dbReference>